<accession>B8HV44</accession>
<feature type="region of interest" description="Disordered" evidence="1">
    <location>
        <begin position="25"/>
        <end position="73"/>
    </location>
</feature>
<dbReference type="HOGENOM" id="CLU_2698469_0_0_3"/>
<organism evidence="2">
    <name type="scientific">Cyanothece sp. (strain PCC 7425 / ATCC 29141)</name>
    <dbReference type="NCBI Taxonomy" id="395961"/>
    <lineage>
        <taxon>Bacteria</taxon>
        <taxon>Bacillati</taxon>
        <taxon>Cyanobacteriota</taxon>
        <taxon>Cyanophyceae</taxon>
        <taxon>Gomontiellales</taxon>
        <taxon>Cyanothecaceae</taxon>
        <taxon>Cyanothece</taxon>
    </lineage>
</organism>
<proteinExistence type="predicted"/>
<dbReference type="KEGG" id="cyn:Cyan7425_0704"/>
<dbReference type="AlphaFoldDB" id="B8HV44"/>
<dbReference type="EMBL" id="CP001344">
    <property type="protein sequence ID" value="ACL43091.1"/>
    <property type="molecule type" value="Genomic_DNA"/>
</dbReference>
<protein>
    <submittedName>
        <fullName evidence="2">Uncharacterized protein</fullName>
    </submittedName>
</protein>
<reference evidence="2" key="1">
    <citation type="submission" date="2009-01" db="EMBL/GenBank/DDBJ databases">
        <title>Complete sequence of chromosome Cyanothece sp. PCC 7425.</title>
        <authorList>
            <consortium name="US DOE Joint Genome Institute"/>
            <person name="Lucas S."/>
            <person name="Copeland A."/>
            <person name="Lapidus A."/>
            <person name="Glavina del Rio T."/>
            <person name="Dalin E."/>
            <person name="Tice H."/>
            <person name="Bruce D."/>
            <person name="Goodwin L."/>
            <person name="Pitluck S."/>
            <person name="Sims D."/>
            <person name="Meineke L."/>
            <person name="Brettin T."/>
            <person name="Detter J.C."/>
            <person name="Han C."/>
            <person name="Larimer F."/>
            <person name="Land M."/>
            <person name="Hauser L."/>
            <person name="Kyrpides N."/>
            <person name="Ovchinnikova G."/>
            <person name="Liberton M."/>
            <person name="Stoeckel J."/>
            <person name="Banerjee A."/>
            <person name="Singh A."/>
            <person name="Page L."/>
            <person name="Sato H."/>
            <person name="Zhao L."/>
            <person name="Sherman L."/>
            <person name="Pakrasi H."/>
            <person name="Richardson P."/>
        </authorList>
    </citation>
    <scope>NUCLEOTIDE SEQUENCE</scope>
    <source>
        <strain evidence="2">PCC 7425</strain>
    </source>
</reference>
<name>B8HV44_CYAP4</name>
<feature type="compositionally biased region" description="Polar residues" evidence="1">
    <location>
        <begin position="25"/>
        <end position="34"/>
    </location>
</feature>
<sequence length="73" mass="7753">MREAIIICGVIVLGLLGSLISFKTGSGSGWQSDRSLPPLSNDLNPTEQVSQGDRFTVADMPPPPDDKTPGNRT</sequence>
<evidence type="ECO:0000256" key="1">
    <source>
        <dbReference type="SAM" id="MobiDB-lite"/>
    </source>
</evidence>
<dbReference type="STRING" id="395961.Cyan7425_0704"/>
<feature type="compositionally biased region" description="Basic and acidic residues" evidence="1">
    <location>
        <begin position="64"/>
        <end position="73"/>
    </location>
</feature>
<feature type="compositionally biased region" description="Polar residues" evidence="1">
    <location>
        <begin position="41"/>
        <end position="53"/>
    </location>
</feature>
<gene>
    <name evidence="2" type="ordered locus">Cyan7425_0704</name>
</gene>
<evidence type="ECO:0000313" key="2">
    <source>
        <dbReference type="EMBL" id="ACL43091.1"/>
    </source>
</evidence>